<dbReference type="InterPro" id="IPR005248">
    <property type="entry name" value="NadD/NMNAT"/>
</dbReference>
<dbReference type="RefSeq" id="WP_320498978.1">
    <property type="nucleotide sequence ID" value="NZ_JAXCLX010000001.1"/>
</dbReference>
<keyword evidence="5 11" id="KW-0808">Transferase</keyword>
<dbReference type="InterPro" id="IPR004821">
    <property type="entry name" value="Cyt_trans-like"/>
</dbReference>
<comment type="caution">
    <text evidence="13">The sequence shown here is derived from an EMBL/GenBank/DDBJ whole genome shotgun (WGS) entry which is preliminary data.</text>
</comment>
<evidence type="ECO:0000259" key="12">
    <source>
        <dbReference type="Pfam" id="PF01467"/>
    </source>
</evidence>
<keyword evidence="7 11" id="KW-0547">Nucleotide-binding</keyword>
<accession>A0ABU5DVQ6</accession>
<dbReference type="Pfam" id="PF01467">
    <property type="entry name" value="CTP_transf_like"/>
    <property type="match status" value="1"/>
</dbReference>
<comment type="function">
    <text evidence="1 11">Catalyzes the reversible adenylation of nicotinate mononucleotide (NaMN) to nicotinic acid adenine dinucleotide (NaAD).</text>
</comment>
<gene>
    <name evidence="11" type="primary">nadD</name>
    <name evidence="13" type="ORF">SMD31_02035</name>
</gene>
<evidence type="ECO:0000256" key="10">
    <source>
        <dbReference type="ARBA" id="ARBA00048721"/>
    </source>
</evidence>
<dbReference type="EMBL" id="JAXCLX010000001">
    <property type="protein sequence ID" value="MDY0870676.1"/>
    <property type="molecule type" value="Genomic_DNA"/>
</dbReference>
<dbReference type="SUPFAM" id="SSF52374">
    <property type="entry name" value="Nucleotidylyl transferase"/>
    <property type="match status" value="1"/>
</dbReference>
<proteinExistence type="inferred from homology"/>
<protein>
    <recommendedName>
        <fullName evidence="11">Probable nicotinate-nucleotide adenylyltransferase</fullName>
        <ecNumber evidence="11">2.7.7.18</ecNumber>
    </recommendedName>
    <alternativeName>
        <fullName evidence="11">Deamido-NAD(+) diphosphorylase</fullName>
    </alternativeName>
    <alternativeName>
        <fullName evidence="11">Deamido-NAD(+) pyrophosphorylase</fullName>
    </alternativeName>
    <alternativeName>
        <fullName evidence="11">Nicotinate mononucleotide adenylyltransferase</fullName>
        <shortName evidence="11">NaMN adenylyltransferase</shortName>
    </alternativeName>
</protein>
<evidence type="ECO:0000256" key="6">
    <source>
        <dbReference type="ARBA" id="ARBA00022695"/>
    </source>
</evidence>
<dbReference type="PANTHER" id="PTHR39321">
    <property type="entry name" value="NICOTINATE-NUCLEOTIDE ADENYLYLTRANSFERASE-RELATED"/>
    <property type="match status" value="1"/>
</dbReference>
<dbReference type="CDD" id="cd02165">
    <property type="entry name" value="NMNAT"/>
    <property type="match status" value="1"/>
</dbReference>
<evidence type="ECO:0000256" key="3">
    <source>
        <dbReference type="ARBA" id="ARBA00009014"/>
    </source>
</evidence>
<dbReference type="Gene3D" id="3.40.50.620">
    <property type="entry name" value="HUPs"/>
    <property type="match status" value="1"/>
</dbReference>
<evidence type="ECO:0000256" key="9">
    <source>
        <dbReference type="ARBA" id="ARBA00023027"/>
    </source>
</evidence>
<dbReference type="HAMAP" id="MF_00244">
    <property type="entry name" value="NaMN_adenylyltr"/>
    <property type="match status" value="1"/>
</dbReference>
<evidence type="ECO:0000256" key="8">
    <source>
        <dbReference type="ARBA" id="ARBA00022840"/>
    </source>
</evidence>
<dbReference type="NCBIfam" id="TIGR00482">
    <property type="entry name" value="nicotinate (nicotinamide) nucleotide adenylyltransferase"/>
    <property type="match status" value="1"/>
</dbReference>
<name>A0ABU5DVQ6_9PROT</name>
<dbReference type="NCBIfam" id="NF000843">
    <property type="entry name" value="PRK00071.2-2"/>
    <property type="match status" value="1"/>
</dbReference>
<sequence length="207" mass="23437">MTTIARKIGILGGSFNPAHDGHRDISLAALAYLGLDEVWWLVAPQNPLKSPVGMAPLDARLAEAQRVANHPRIRVSDLELRLGTQFTADTLKKVVRKYPHYRFVWLMGADNLAGMHRWKDWQQIFHLVPIAVFDRPTYTYRALAALAARRFACFRAREQAARTLVTSQPPAWTFVHHRLNPISATEIRSKRLWGESGSRVAKPATPR</sequence>
<keyword evidence="14" id="KW-1185">Reference proteome</keyword>
<keyword evidence="8 11" id="KW-0067">ATP-binding</keyword>
<evidence type="ECO:0000256" key="7">
    <source>
        <dbReference type="ARBA" id="ARBA00022741"/>
    </source>
</evidence>
<keyword evidence="6 11" id="KW-0548">Nucleotidyltransferase</keyword>
<evidence type="ECO:0000313" key="14">
    <source>
        <dbReference type="Proteomes" id="UP001271769"/>
    </source>
</evidence>
<dbReference type="GO" id="GO:0004515">
    <property type="term" value="F:nicotinate-nucleotide adenylyltransferase activity"/>
    <property type="evidence" value="ECO:0007669"/>
    <property type="project" value="UniProtKB-EC"/>
</dbReference>
<dbReference type="NCBIfam" id="NF000845">
    <property type="entry name" value="PRK00071.2-4"/>
    <property type="match status" value="1"/>
</dbReference>
<comment type="pathway">
    <text evidence="2 11">Cofactor biosynthesis; NAD(+) biosynthesis; deamido-NAD(+) from nicotinate D-ribonucleotide: step 1/1.</text>
</comment>
<evidence type="ECO:0000256" key="2">
    <source>
        <dbReference type="ARBA" id="ARBA00005019"/>
    </source>
</evidence>
<dbReference type="PANTHER" id="PTHR39321:SF3">
    <property type="entry name" value="PHOSPHOPANTETHEINE ADENYLYLTRANSFERASE"/>
    <property type="match status" value="1"/>
</dbReference>
<evidence type="ECO:0000256" key="1">
    <source>
        <dbReference type="ARBA" id="ARBA00002324"/>
    </source>
</evidence>
<reference evidence="13 14" key="1">
    <citation type="journal article" date="2013" name="Antonie Van Leeuwenhoek">
        <title>Dongia rigui sp. nov., isolated from freshwater of a large wetland in Korea.</title>
        <authorList>
            <person name="Baik K.S."/>
            <person name="Hwang Y.M."/>
            <person name="Choi J.S."/>
            <person name="Kwon J."/>
            <person name="Seong C.N."/>
        </authorList>
    </citation>
    <scope>NUCLEOTIDE SEQUENCE [LARGE SCALE GENOMIC DNA]</scope>
    <source>
        <strain evidence="13 14">04SU4-P</strain>
    </source>
</reference>
<evidence type="ECO:0000313" key="13">
    <source>
        <dbReference type="EMBL" id="MDY0870676.1"/>
    </source>
</evidence>
<feature type="domain" description="Cytidyltransferase-like" evidence="12">
    <location>
        <begin position="10"/>
        <end position="189"/>
    </location>
</feature>
<dbReference type="InterPro" id="IPR014729">
    <property type="entry name" value="Rossmann-like_a/b/a_fold"/>
</dbReference>
<keyword evidence="4 11" id="KW-0662">Pyridine nucleotide biosynthesis</keyword>
<evidence type="ECO:0000256" key="11">
    <source>
        <dbReference type="HAMAP-Rule" id="MF_00244"/>
    </source>
</evidence>
<keyword evidence="9 11" id="KW-0520">NAD</keyword>
<organism evidence="13 14">
    <name type="scientific">Dongia rigui</name>
    <dbReference type="NCBI Taxonomy" id="940149"/>
    <lineage>
        <taxon>Bacteria</taxon>
        <taxon>Pseudomonadati</taxon>
        <taxon>Pseudomonadota</taxon>
        <taxon>Alphaproteobacteria</taxon>
        <taxon>Rhodospirillales</taxon>
        <taxon>Dongiaceae</taxon>
        <taxon>Dongia</taxon>
    </lineage>
</organism>
<dbReference type="Proteomes" id="UP001271769">
    <property type="component" value="Unassembled WGS sequence"/>
</dbReference>
<dbReference type="EC" id="2.7.7.18" evidence="11"/>
<comment type="similarity">
    <text evidence="3 11">Belongs to the NadD family.</text>
</comment>
<comment type="catalytic activity">
    <reaction evidence="10 11">
        <text>nicotinate beta-D-ribonucleotide + ATP + H(+) = deamido-NAD(+) + diphosphate</text>
        <dbReference type="Rhea" id="RHEA:22860"/>
        <dbReference type="ChEBI" id="CHEBI:15378"/>
        <dbReference type="ChEBI" id="CHEBI:30616"/>
        <dbReference type="ChEBI" id="CHEBI:33019"/>
        <dbReference type="ChEBI" id="CHEBI:57502"/>
        <dbReference type="ChEBI" id="CHEBI:58437"/>
        <dbReference type="EC" id="2.7.7.18"/>
    </reaction>
</comment>
<evidence type="ECO:0000256" key="5">
    <source>
        <dbReference type="ARBA" id="ARBA00022679"/>
    </source>
</evidence>
<evidence type="ECO:0000256" key="4">
    <source>
        <dbReference type="ARBA" id="ARBA00022642"/>
    </source>
</evidence>